<reference evidence="1" key="1">
    <citation type="submission" date="2019-08" db="EMBL/GenBank/DDBJ databases">
        <authorList>
            <person name="Kucharzyk K."/>
            <person name="Murdoch R.W."/>
            <person name="Higgins S."/>
            <person name="Loffler F."/>
        </authorList>
    </citation>
    <scope>NUCLEOTIDE SEQUENCE</scope>
</reference>
<proteinExistence type="predicted"/>
<organism evidence="1">
    <name type="scientific">bioreactor metagenome</name>
    <dbReference type="NCBI Taxonomy" id="1076179"/>
    <lineage>
        <taxon>unclassified sequences</taxon>
        <taxon>metagenomes</taxon>
        <taxon>ecological metagenomes</taxon>
    </lineage>
</organism>
<name>A0A645JDN2_9ZZZZ</name>
<gene>
    <name evidence="1" type="ORF">SDC9_208521</name>
</gene>
<protein>
    <submittedName>
        <fullName evidence="1">Uncharacterized protein</fullName>
    </submittedName>
</protein>
<comment type="caution">
    <text evidence="1">The sequence shown here is derived from an EMBL/GenBank/DDBJ whole genome shotgun (WGS) entry which is preliminary data.</text>
</comment>
<accession>A0A645JDN2</accession>
<dbReference type="EMBL" id="VSSQ01136511">
    <property type="protein sequence ID" value="MPN60789.1"/>
    <property type="molecule type" value="Genomic_DNA"/>
</dbReference>
<sequence>MHRSELLQKIDIPSHQVVLGDDSDRVPKSGQDFQAASGEFKPSLDWLIAIRHPAQAKRFGFPFR</sequence>
<dbReference type="AlphaFoldDB" id="A0A645JDN2"/>
<evidence type="ECO:0000313" key="1">
    <source>
        <dbReference type="EMBL" id="MPN60789.1"/>
    </source>
</evidence>